<proteinExistence type="predicted"/>
<evidence type="ECO:0000313" key="3">
    <source>
        <dbReference type="Proteomes" id="UP000712281"/>
    </source>
</evidence>
<dbReference type="Proteomes" id="UP000712281">
    <property type="component" value="Unassembled WGS sequence"/>
</dbReference>
<name>A0A8S9H1T5_BRACR</name>
<accession>A0A8S9H1T5</accession>
<reference evidence="2" key="1">
    <citation type="submission" date="2019-12" db="EMBL/GenBank/DDBJ databases">
        <title>Genome sequencing and annotation of Brassica cretica.</title>
        <authorList>
            <person name="Studholme D.J."/>
            <person name="Sarris P.F."/>
        </authorList>
    </citation>
    <scope>NUCLEOTIDE SEQUENCE</scope>
    <source>
        <strain evidence="2">PFS-001/15</strain>
        <tissue evidence="2">Leaf</tissue>
    </source>
</reference>
<feature type="region of interest" description="Disordered" evidence="1">
    <location>
        <begin position="1"/>
        <end position="30"/>
    </location>
</feature>
<gene>
    <name evidence="2" type="ORF">F2Q68_00037535</name>
</gene>
<evidence type="ECO:0000256" key="1">
    <source>
        <dbReference type="SAM" id="MobiDB-lite"/>
    </source>
</evidence>
<comment type="caution">
    <text evidence="2">The sequence shown here is derived from an EMBL/GenBank/DDBJ whole genome shotgun (WGS) entry which is preliminary data.</text>
</comment>
<protein>
    <submittedName>
        <fullName evidence="2">Uncharacterized protein</fullName>
    </submittedName>
</protein>
<dbReference type="EMBL" id="QGKW02001988">
    <property type="protein sequence ID" value="KAF2551769.1"/>
    <property type="molecule type" value="Genomic_DNA"/>
</dbReference>
<sequence>MQHDMYKHEMSPYLQPKHADRHVAGRVSRRIDSSHAASHLDVVLKFDTPLGGLKNCPEAEGGSVEACHFLHDEDEAMSNSRSSQSSPVKSSIWFWLSLL</sequence>
<feature type="compositionally biased region" description="Basic and acidic residues" evidence="1">
    <location>
        <begin position="17"/>
        <end position="30"/>
    </location>
</feature>
<evidence type="ECO:0000313" key="2">
    <source>
        <dbReference type="EMBL" id="KAF2551769.1"/>
    </source>
</evidence>
<dbReference type="AlphaFoldDB" id="A0A8S9H1T5"/>
<feature type="compositionally biased region" description="Basic and acidic residues" evidence="1">
    <location>
        <begin position="1"/>
        <end position="10"/>
    </location>
</feature>
<organism evidence="2 3">
    <name type="scientific">Brassica cretica</name>
    <name type="common">Mustard</name>
    <dbReference type="NCBI Taxonomy" id="69181"/>
    <lineage>
        <taxon>Eukaryota</taxon>
        <taxon>Viridiplantae</taxon>
        <taxon>Streptophyta</taxon>
        <taxon>Embryophyta</taxon>
        <taxon>Tracheophyta</taxon>
        <taxon>Spermatophyta</taxon>
        <taxon>Magnoliopsida</taxon>
        <taxon>eudicotyledons</taxon>
        <taxon>Gunneridae</taxon>
        <taxon>Pentapetalae</taxon>
        <taxon>rosids</taxon>
        <taxon>malvids</taxon>
        <taxon>Brassicales</taxon>
        <taxon>Brassicaceae</taxon>
        <taxon>Brassiceae</taxon>
        <taxon>Brassica</taxon>
    </lineage>
</organism>